<sequence length="127" mass="15270">MTILTELQDIYDVLYRNEIWEWCGYPEWNETLFSSRKREPLVPTAYWYQGRRLHVVEIDTGENLHATLCNMRRYEGLVKQAEKRSTPVPQVYYFTSDRLRLTWLEEALGGHKPWLRCMHHLRKGGNI</sequence>
<name>A0A9X6GCR9_BACCE</name>
<dbReference type="AlphaFoldDB" id="A0A9X6GCR9"/>
<evidence type="ECO:0000313" key="2">
    <source>
        <dbReference type="Proteomes" id="UP000190641"/>
    </source>
</evidence>
<comment type="caution">
    <text evidence="1">The sequence shown here is derived from an EMBL/GenBank/DDBJ whole genome shotgun (WGS) entry which is preliminary data.</text>
</comment>
<accession>A0A9X6GCR9</accession>
<dbReference type="RefSeq" id="WP_078187603.1">
    <property type="nucleotide sequence ID" value="NZ_MUAU01000175.1"/>
</dbReference>
<dbReference type="EMBL" id="MUAU01000175">
    <property type="protein sequence ID" value="OOR71729.1"/>
    <property type="molecule type" value="Genomic_DNA"/>
</dbReference>
<protein>
    <submittedName>
        <fullName evidence="1">Uncharacterized protein</fullName>
    </submittedName>
</protein>
<evidence type="ECO:0000313" key="1">
    <source>
        <dbReference type="EMBL" id="OOR71729.1"/>
    </source>
</evidence>
<proteinExistence type="predicted"/>
<gene>
    <name evidence="1" type="ORF">BLX06_28890</name>
</gene>
<reference evidence="1 2" key="1">
    <citation type="submission" date="2017-01" db="EMBL/GenBank/DDBJ databases">
        <title>Bacillus cereus isolates.</title>
        <authorList>
            <person name="Beno S.M."/>
        </authorList>
    </citation>
    <scope>NUCLEOTIDE SEQUENCE [LARGE SCALE GENOMIC DNA]</scope>
    <source>
        <strain evidence="1 2">FSL K6-1030</strain>
    </source>
</reference>
<dbReference type="Proteomes" id="UP000190641">
    <property type="component" value="Unassembled WGS sequence"/>
</dbReference>
<organism evidence="1 2">
    <name type="scientific">Bacillus cereus</name>
    <dbReference type="NCBI Taxonomy" id="1396"/>
    <lineage>
        <taxon>Bacteria</taxon>
        <taxon>Bacillati</taxon>
        <taxon>Bacillota</taxon>
        <taxon>Bacilli</taxon>
        <taxon>Bacillales</taxon>
        <taxon>Bacillaceae</taxon>
        <taxon>Bacillus</taxon>
        <taxon>Bacillus cereus group</taxon>
    </lineage>
</organism>